<dbReference type="CDD" id="cd00887">
    <property type="entry name" value="MoeA"/>
    <property type="match status" value="1"/>
</dbReference>
<evidence type="ECO:0000256" key="14">
    <source>
        <dbReference type="RuleBase" id="RU365090"/>
    </source>
</evidence>
<evidence type="ECO:0000256" key="9">
    <source>
        <dbReference type="ARBA" id="ARBA00022679"/>
    </source>
</evidence>
<gene>
    <name evidence="16" type="ORF">H6A13_02180</name>
</gene>
<evidence type="ECO:0000256" key="1">
    <source>
        <dbReference type="ARBA" id="ARBA00001946"/>
    </source>
</evidence>
<evidence type="ECO:0000256" key="4">
    <source>
        <dbReference type="ARBA" id="ARBA00005046"/>
    </source>
</evidence>
<dbReference type="PROSITE" id="PS01079">
    <property type="entry name" value="MOCF_BIOSYNTHESIS_2"/>
    <property type="match status" value="1"/>
</dbReference>
<dbReference type="EC" id="2.10.1.1" evidence="6 14"/>
<dbReference type="Proteomes" id="UP000713880">
    <property type="component" value="Unassembled WGS sequence"/>
</dbReference>
<dbReference type="PANTHER" id="PTHR10192">
    <property type="entry name" value="MOLYBDOPTERIN BIOSYNTHESIS PROTEIN"/>
    <property type="match status" value="1"/>
</dbReference>
<dbReference type="EMBL" id="JACJLV010000004">
    <property type="protein sequence ID" value="MBM6825913.1"/>
    <property type="molecule type" value="Genomic_DNA"/>
</dbReference>
<protein>
    <recommendedName>
        <fullName evidence="7 14">Molybdopterin molybdenumtransferase</fullName>
        <ecNumber evidence="6 14">2.10.1.1</ecNumber>
    </recommendedName>
</protein>
<keyword evidence="10 14" id="KW-0479">Metal-binding</keyword>
<keyword evidence="9 14" id="KW-0808">Transferase</keyword>
<evidence type="ECO:0000256" key="8">
    <source>
        <dbReference type="ARBA" id="ARBA00022505"/>
    </source>
</evidence>
<reference evidence="16" key="1">
    <citation type="submission" date="2020-08" db="EMBL/GenBank/DDBJ databases">
        <authorList>
            <person name="Cejkova D."/>
            <person name="Kubasova T."/>
            <person name="Jahodarova E."/>
            <person name="Rychlik I."/>
        </authorList>
    </citation>
    <scope>NUCLEOTIDE SEQUENCE</scope>
    <source>
        <strain evidence="16">An420c</strain>
    </source>
</reference>
<evidence type="ECO:0000256" key="7">
    <source>
        <dbReference type="ARBA" id="ARBA00021108"/>
    </source>
</evidence>
<evidence type="ECO:0000313" key="17">
    <source>
        <dbReference type="Proteomes" id="UP000713880"/>
    </source>
</evidence>
<keyword evidence="17" id="KW-1185">Reference proteome</keyword>
<evidence type="ECO:0000256" key="6">
    <source>
        <dbReference type="ARBA" id="ARBA00013269"/>
    </source>
</evidence>
<dbReference type="InterPro" id="IPR001453">
    <property type="entry name" value="MoaB/Mog_dom"/>
</dbReference>
<dbReference type="GO" id="GO:0006777">
    <property type="term" value="P:Mo-molybdopterin cofactor biosynthetic process"/>
    <property type="evidence" value="ECO:0007669"/>
    <property type="project" value="UniProtKB-UniRule"/>
</dbReference>
<dbReference type="InterPro" id="IPR024370">
    <property type="entry name" value="PBP_domain"/>
</dbReference>
<dbReference type="FunFam" id="3.40.980.10:FF:000004">
    <property type="entry name" value="Molybdopterin molybdenumtransferase"/>
    <property type="match status" value="1"/>
</dbReference>
<sequence>MEKRNLYLHTTPVEEAKERYYRAVKECISIRTEEIPVDRSLGRVTAEAVYARLCSPLFNASAMDGIAVEAKKTRGASEEHPLVLRRGEDFQVVDTGDPIREPYDAVIMAEDLLEIDEDTVQIMAAVAPWNHIRPIGEDIVAGEMLLPGHHRIRPVDIGVLLGGGILQVRVHASPSVGIIPTGTEMIPPGQEPEDGQIIDSNSGMFAALVQQYGGEPDRFPIIHDDYEKIRETVKEAVSRDDLVIVNAGSSAGTEDYTVHVLRELGEVLIHGVAIKPGKPVILAIVDHKPVIGLPGYPVSAYIDFETFVKPVIELFTGSSLKARPLEQAVISKRLVSSLKHKEYVRVKVGEVNGRLVASPLARGAAAATSLVKADGVCIIDQNLEGYEAGEQVQVELWRPKDEIRHTIVSVGSHDLIMDFLADLLPDLFPGVHLSSTHVGSMAGLMALKRGEAHIAPTHLLDEETGVYNIAYLKRIFPDREMALIKGVSRIQGLMVKKGNPKGIRGVEDLPGCRYANRQRGAGTRVLLDHLLKQAGIRPEQIEGYELEAATHMAAAALVKDGGVDAAMGIYAAAKAMDLSFIEVGEEEYDFAIERKNLELPFIQDFIQALQSEQFKSRVKEAGGYGTENAGKIILI</sequence>
<dbReference type="InterPro" id="IPR008284">
    <property type="entry name" value="MoCF_biosynth_CS"/>
</dbReference>
<dbReference type="NCBIfam" id="TIGR00177">
    <property type="entry name" value="molyb_syn"/>
    <property type="match status" value="1"/>
</dbReference>
<dbReference type="Gene3D" id="3.40.190.10">
    <property type="entry name" value="Periplasmic binding protein-like II"/>
    <property type="match status" value="1"/>
</dbReference>
<dbReference type="RefSeq" id="WP_204907977.1">
    <property type="nucleotide sequence ID" value="NZ_JACJLV010000004.1"/>
</dbReference>
<evidence type="ECO:0000256" key="11">
    <source>
        <dbReference type="ARBA" id="ARBA00022842"/>
    </source>
</evidence>
<dbReference type="Pfam" id="PF03454">
    <property type="entry name" value="MoeA_C"/>
    <property type="match status" value="1"/>
</dbReference>
<dbReference type="InterPro" id="IPR036425">
    <property type="entry name" value="MoaB/Mog-like_dom_sf"/>
</dbReference>
<accession>A0A938X0Q0</accession>
<dbReference type="InterPro" id="IPR038987">
    <property type="entry name" value="MoeA-like"/>
</dbReference>
<keyword evidence="8 14" id="KW-0500">Molybdenum</keyword>
<dbReference type="InterPro" id="IPR005111">
    <property type="entry name" value="MoeA_C_domain_IV"/>
</dbReference>
<evidence type="ECO:0000256" key="5">
    <source>
        <dbReference type="ARBA" id="ARBA00010763"/>
    </source>
</evidence>
<evidence type="ECO:0000256" key="2">
    <source>
        <dbReference type="ARBA" id="ARBA00002901"/>
    </source>
</evidence>
<feature type="domain" description="MoaB/Mog" evidence="15">
    <location>
        <begin position="177"/>
        <end position="314"/>
    </location>
</feature>
<dbReference type="Gene3D" id="2.40.340.10">
    <property type="entry name" value="MoeA, C-terminal, domain IV"/>
    <property type="match status" value="1"/>
</dbReference>
<dbReference type="Pfam" id="PF00994">
    <property type="entry name" value="MoCF_biosynth"/>
    <property type="match status" value="1"/>
</dbReference>
<dbReference type="PANTHER" id="PTHR10192:SF16">
    <property type="entry name" value="MOLYBDOPTERIN MOLYBDENUMTRANSFERASE"/>
    <property type="match status" value="1"/>
</dbReference>
<dbReference type="SUPFAM" id="SSF63882">
    <property type="entry name" value="MoeA N-terminal region -like"/>
    <property type="match status" value="1"/>
</dbReference>
<comment type="similarity">
    <text evidence="5 14">Belongs to the MoeA family.</text>
</comment>
<dbReference type="InterPro" id="IPR005110">
    <property type="entry name" value="MoeA_linker/N"/>
</dbReference>
<dbReference type="Pfam" id="PF12727">
    <property type="entry name" value="PBP_like"/>
    <property type="match status" value="1"/>
</dbReference>
<dbReference type="GO" id="GO:0061599">
    <property type="term" value="F:molybdopterin molybdotransferase activity"/>
    <property type="evidence" value="ECO:0007669"/>
    <property type="project" value="UniProtKB-UniRule"/>
</dbReference>
<evidence type="ECO:0000313" key="16">
    <source>
        <dbReference type="EMBL" id="MBM6825913.1"/>
    </source>
</evidence>
<comment type="function">
    <text evidence="3">May be involved in the biosynthesis of molybdopterin.</text>
</comment>
<dbReference type="Gene3D" id="3.90.105.10">
    <property type="entry name" value="Molybdopterin biosynthesis moea protein, domain 2"/>
    <property type="match status" value="1"/>
</dbReference>
<evidence type="ECO:0000256" key="10">
    <source>
        <dbReference type="ARBA" id="ARBA00022723"/>
    </source>
</evidence>
<evidence type="ECO:0000256" key="3">
    <source>
        <dbReference type="ARBA" id="ARBA00003487"/>
    </source>
</evidence>
<keyword evidence="11 14" id="KW-0460">Magnesium</keyword>
<comment type="cofactor">
    <cofactor evidence="1 14">
        <name>Mg(2+)</name>
        <dbReference type="ChEBI" id="CHEBI:18420"/>
    </cofactor>
</comment>
<dbReference type="InterPro" id="IPR036135">
    <property type="entry name" value="MoeA_linker/N_sf"/>
</dbReference>
<reference evidence="16" key="2">
    <citation type="journal article" date="2021" name="Sci. Rep.">
        <title>The distribution of antibiotic resistance genes in chicken gut microbiota commensals.</title>
        <authorList>
            <person name="Juricova H."/>
            <person name="Matiasovicova J."/>
            <person name="Kubasova T."/>
            <person name="Cejkova D."/>
            <person name="Rychlik I."/>
        </authorList>
    </citation>
    <scope>NUCLEOTIDE SEQUENCE</scope>
    <source>
        <strain evidence="16">An420c</strain>
    </source>
</reference>
<dbReference type="Gene3D" id="2.170.190.11">
    <property type="entry name" value="Molybdopterin biosynthesis moea protein, domain 3"/>
    <property type="match status" value="1"/>
</dbReference>
<dbReference type="SUPFAM" id="SSF53218">
    <property type="entry name" value="Molybdenum cofactor biosynthesis proteins"/>
    <property type="match status" value="1"/>
</dbReference>
<dbReference type="AlphaFoldDB" id="A0A938X0Q0"/>
<dbReference type="NCBIfam" id="NF011068">
    <property type="entry name" value="PRK14498.1"/>
    <property type="match status" value="1"/>
</dbReference>
<evidence type="ECO:0000256" key="12">
    <source>
        <dbReference type="ARBA" id="ARBA00023150"/>
    </source>
</evidence>
<dbReference type="InterPro" id="IPR036688">
    <property type="entry name" value="MoeA_C_domain_IV_sf"/>
</dbReference>
<dbReference type="Gene3D" id="3.40.980.10">
    <property type="entry name" value="MoaB/Mog-like domain"/>
    <property type="match status" value="1"/>
</dbReference>
<dbReference type="Pfam" id="PF03453">
    <property type="entry name" value="MoeA_N"/>
    <property type="match status" value="1"/>
</dbReference>
<evidence type="ECO:0000256" key="13">
    <source>
        <dbReference type="ARBA" id="ARBA00047317"/>
    </source>
</evidence>
<dbReference type="SUPFAM" id="SSF53850">
    <property type="entry name" value="Periplasmic binding protein-like II"/>
    <property type="match status" value="1"/>
</dbReference>
<dbReference type="SUPFAM" id="SSF63867">
    <property type="entry name" value="MoeA C-terminal domain-like"/>
    <property type="match status" value="1"/>
</dbReference>
<keyword evidence="12 14" id="KW-0501">Molybdenum cofactor biosynthesis</keyword>
<comment type="function">
    <text evidence="2 14">Catalyzes the insertion of molybdate into adenylated molybdopterin with the concomitant release of AMP.</text>
</comment>
<organism evidence="16 17">
    <name type="scientific">Mordavella massiliensis</name>
    <dbReference type="NCBI Taxonomy" id="1871024"/>
    <lineage>
        <taxon>Bacteria</taxon>
        <taxon>Bacillati</taxon>
        <taxon>Bacillota</taxon>
        <taxon>Clostridia</taxon>
        <taxon>Eubacteriales</taxon>
        <taxon>Clostridiaceae</taxon>
        <taxon>Mordavella</taxon>
    </lineage>
</organism>
<name>A0A938X0Q0_9CLOT</name>
<comment type="catalytic activity">
    <reaction evidence="13">
        <text>adenylyl-molybdopterin + molybdate = Mo-molybdopterin + AMP + H(+)</text>
        <dbReference type="Rhea" id="RHEA:35047"/>
        <dbReference type="ChEBI" id="CHEBI:15378"/>
        <dbReference type="ChEBI" id="CHEBI:36264"/>
        <dbReference type="ChEBI" id="CHEBI:62727"/>
        <dbReference type="ChEBI" id="CHEBI:71302"/>
        <dbReference type="ChEBI" id="CHEBI:456215"/>
        <dbReference type="EC" id="2.10.1.1"/>
    </reaction>
</comment>
<proteinExistence type="inferred from homology"/>
<evidence type="ECO:0000259" key="15">
    <source>
        <dbReference type="SMART" id="SM00852"/>
    </source>
</evidence>
<comment type="caution">
    <text evidence="16">The sequence shown here is derived from an EMBL/GenBank/DDBJ whole genome shotgun (WGS) entry which is preliminary data.</text>
</comment>
<dbReference type="GO" id="GO:0005829">
    <property type="term" value="C:cytosol"/>
    <property type="evidence" value="ECO:0007669"/>
    <property type="project" value="TreeGrafter"/>
</dbReference>
<dbReference type="GO" id="GO:0046872">
    <property type="term" value="F:metal ion binding"/>
    <property type="evidence" value="ECO:0007669"/>
    <property type="project" value="UniProtKB-UniRule"/>
</dbReference>
<comment type="pathway">
    <text evidence="4 14">Cofactor biosynthesis; molybdopterin biosynthesis.</text>
</comment>
<dbReference type="SMART" id="SM00852">
    <property type="entry name" value="MoCF_biosynth"/>
    <property type="match status" value="1"/>
</dbReference>